<evidence type="ECO:0000256" key="3">
    <source>
        <dbReference type="ARBA" id="ARBA00022692"/>
    </source>
</evidence>
<feature type="transmembrane region" description="Helical" evidence="7">
    <location>
        <begin position="430"/>
        <end position="448"/>
    </location>
</feature>
<name>A0AA39L6K4_SARSR</name>
<feature type="transmembrane region" description="Helical" evidence="7">
    <location>
        <begin position="469"/>
        <end position="490"/>
    </location>
</feature>
<feature type="transmembrane region" description="Helical" evidence="7">
    <location>
        <begin position="340"/>
        <end position="360"/>
    </location>
</feature>
<keyword evidence="5 7" id="KW-0472">Membrane</keyword>
<evidence type="ECO:0000256" key="4">
    <source>
        <dbReference type="ARBA" id="ARBA00022989"/>
    </source>
</evidence>
<gene>
    <name evidence="9" type="ORF">NLU13_6906</name>
</gene>
<accession>A0AA39L6K4</accession>
<comment type="subcellular location">
    <subcellularLocation>
        <location evidence="1">Membrane</location>
        <topology evidence="1">Multi-pass membrane protein</topology>
    </subcellularLocation>
</comment>
<dbReference type="Gene3D" id="1.20.1720.10">
    <property type="entry name" value="Multidrug resistance protein D"/>
    <property type="match status" value="1"/>
</dbReference>
<reference evidence="9" key="1">
    <citation type="submission" date="2022-10" db="EMBL/GenBank/DDBJ databases">
        <title>Determination and structural analysis of whole genome sequence of Sarocladium strictum F4-1.</title>
        <authorList>
            <person name="Hu L."/>
            <person name="Jiang Y."/>
        </authorList>
    </citation>
    <scope>NUCLEOTIDE SEQUENCE</scope>
    <source>
        <strain evidence="9">F4-1</strain>
    </source>
</reference>
<comment type="similarity">
    <text evidence="2">Belongs to the major facilitator superfamily. TCR/Tet family.</text>
</comment>
<dbReference type="PROSITE" id="PS50850">
    <property type="entry name" value="MFS"/>
    <property type="match status" value="1"/>
</dbReference>
<dbReference type="Proteomes" id="UP001175261">
    <property type="component" value="Unassembled WGS sequence"/>
</dbReference>
<dbReference type="Gene3D" id="1.20.1250.20">
    <property type="entry name" value="MFS general substrate transporter like domains"/>
    <property type="match status" value="1"/>
</dbReference>
<feature type="transmembrane region" description="Helical" evidence="7">
    <location>
        <begin position="403"/>
        <end position="424"/>
    </location>
</feature>
<feature type="domain" description="Major facilitator superfamily (MFS) profile" evidence="8">
    <location>
        <begin position="78"/>
        <end position="550"/>
    </location>
</feature>
<feature type="transmembrane region" description="Helical" evidence="7">
    <location>
        <begin position="145"/>
        <end position="165"/>
    </location>
</feature>
<dbReference type="Pfam" id="PF07690">
    <property type="entry name" value="MFS_1"/>
    <property type="match status" value="1"/>
</dbReference>
<feature type="transmembrane region" description="Helical" evidence="7">
    <location>
        <begin position="79"/>
        <end position="102"/>
    </location>
</feature>
<comment type="caution">
    <text evidence="9">The sequence shown here is derived from an EMBL/GenBank/DDBJ whole genome shotgun (WGS) entry which is preliminary data.</text>
</comment>
<feature type="region of interest" description="Disordered" evidence="6">
    <location>
        <begin position="1"/>
        <end position="57"/>
    </location>
</feature>
<keyword evidence="3 7" id="KW-0812">Transmembrane</keyword>
<protein>
    <recommendedName>
        <fullName evidence="8">Major facilitator superfamily (MFS) profile domain-containing protein</fullName>
    </recommendedName>
</protein>
<feature type="transmembrane region" description="Helical" evidence="7">
    <location>
        <begin position="528"/>
        <end position="545"/>
    </location>
</feature>
<dbReference type="GO" id="GO:0022857">
    <property type="term" value="F:transmembrane transporter activity"/>
    <property type="evidence" value="ECO:0007669"/>
    <property type="project" value="InterPro"/>
</dbReference>
<dbReference type="InterPro" id="IPR011701">
    <property type="entry name" value="MFS"/>
</dbReference>
<feature type="transmembrane region" description="Helical" evidence="7">
    <location>
        <begin position="366"/>
        <end position="391"/>
    </location>
</feature>
<organism evidence="9 10">
    <name type="scientific">Sarocladium strictum</name>
    <name type="common">Black bundle disease fungus</name>
    <name type="synonym">Acremonium strictum</name>
    <dbReference type="NCBI Taxonomy" id="5046"/>
    <lineage>
        <taxon>Eukaryota</taxon>
        <taxon>Fungi</taxon>
        <taxon>Dikarya</taxon>
        <taxon>Ascomycota</taxon>
        <taxon>Pezizomycotina</taxon>
        <taxon>Sordariomycetes</taxon>
        <taxon>Hypocreomycetidae</taxon>
        <taxon>Hypocreales</taxon>
        <taxon>Sarocladiaceae</taxon>
        <taxon>Sarocladium</taxon>
    </lineage>
</organism>
<dbReference type="SUPFAM" id="SSF103473">
    <property type="entry name" value="MFS general substrate transporter"/>
    <property type="match status" value="2"/>
</dbReference>
<evidence type="ECO:0000256" key="7">
    <source>
        <dbReference type="SAM" id="Phobius"/>
    </source>
</evidence>
<sequence>MVQFNGINDNNGESRNSSAGEYSTSLYRTASGKQLRESKAFSSSSTPEPSNGAELTNVDTTMTDFVPPPMTTLQRRLTILSLCLTLFLSALDITIISTALPTIARELGVTSQQYAWISSGFTLANTTSTPIWAKASDILGRKPMVVASAVLFMAGSLVCALADSGEMLIGGRVVQGLGAGGSLVMVTIVIGDLFALKDRAKYYGFTGIVWGISSAIGPVLGGIFAQTIGWRWCFYINLPFDGLAILVLIFVLRVKTAKEPLLQGLRTLDWTGFVFIIGGTICFLYGLEVGATSPGAWSSAKVICMIVFGIALLIGFCVWESRFATIPIIPGRIFTKRTNLAAFAVSCLHSFSFISFDFFLPLYSQVILGLTPLLSGITLFALIVPLSVMPMAGAFVIRKTGNYVYVCYVGAALMTLGTGLFISFQTHREWAKIITFQVIAGLGAGLLFQSPMIALQSFLHQRDIAAAMSAYAFLRSLCTSVSVVIGSVLIQRSLHGGSLTSLHGAADGNNATNNTSETDYMTGLHNMWTFYTCICGLMLVCTVFIKQKRKPAKTEEAGIGHATETQVHSEVVAEKI</sequence>
<evidence type="ECO:0000313" key="10">
    <source>
        <dbReference type="Proteomes" id="UP001175261"/>
    </source>
</evidence>
<evidence type="ECO:0000256" key="5">
    <source>
        <dbReference type="ARBA" id="ARBA00023136"/>
    </source>
</evidence>
<evidence type="ECO:0000313" key="9">
    <source>
        <dbReference type="EMBL" id="KAK0385729.1"/>
    </source>
</evidence>
<feature type="compositionally biased region" description="Polar residues" evidence="6">
    <location>
        <begin position="40"/>
        <end position="57"/>
    </location>
</feature>
<dbReference type="CDD" id="cd17502">
    <property type="entry name" value="MFS_Azr1_MDR_like"/>
    <property type="match status" value="1"/>
</dbReference>
<dbReference type="AlphaFoldDB" id="A0AA39L6K4"/>
<proteinExistence type="inferred from homology"/>
<dbReference type="InterPro" id="IPR036259">
    <property type="entry name" value="MFS_trans_sf"/>
</dbReference>
<feature type="transmembrane region" description="Helical" evidence="7">
    <location>
        <begin position="234"/>
        <end position="255"/>
    </location>
</feature>
<feature type="transmembrane region" description="Helical" evidence="7">
    <location>
        <begin position="267"/>
        <end position="287"/>
    </location>
</feature>
<feature type="compositionally biased region" description="Polar residues" evidence="6">
    <location>
        <begin position="1"/>
        <end position="32"/>
    </location>
</feature>
<evidence type="ECO:0000259" key="8">
    <source>
        <dbReference type="PROSITE" id="PS50850"/>
    </source>
</evidence>
<feature type="transmembrane region" description="Helical" evidence="7">
    <location>
        <begin position="177"/>
        <end position="196"/>
    </location>
</feature>
<evidence type="ECO:0000256" key="1">
    <source>
        <dbReference type="ARBA" id="ARBA00004141"/>
    </source>
</evidence>
<evidence type="ECO:0000256" key="6">
    <source>
        <dbReference type="SAM" id="MobiDB-lite"/>
    </source>
</evidence>
<dbReference type="PANTHER" id="PTHR23501:SF102">
    <property type="entry name" value="DRUG TRANSPORTER, PUTATIVE (AFU_ORTHOLOGUE AFUA_3G08530)-RELATED"/>
    <property type="match status" value="1"/>
</dbReference>
<evidence type="ECO:0000256" key="2">
    <source>
        <dbReference type="ARBA" id="ARBA00007520"/>
    </source>
</evidence>
<dbReference type="PRINTS" id="PR01036">
    <property type="entry name" value="TCRTETB"/>
</dbReference>
<dbReference type="GO" id="GO:0005886">
    <property type="term" value="C:plasma membrane"/>
    <property type="evidence" value="ECO:0007669"/>
    <property type="project" value="TreeGrafter"/>
</dbReference>
<dbReference type="PANTHER" id="PTHR23501">
    <property type="entry name" value="MAJOR FACILITATOR SUPERFAMILY"/>
    <property type="match status" value="1"/>
</dbReference>
<dbReference type="InterPro" id="IPR020846">
    <property type="entry name" value="MFS_dom"/>
</dbReference>
<feature type="transmembrane region" description="Helical" evidence="7">
    <location>
        <begin position="299"/>
        <end position="319"/>
    </location>
</feature>
<feature type="transmembrane region" description="Helical" evidence="7">
    <location>
        <begin position="208"/>
        <end position="228"/>
    </location>
</feature>
<keyword evidence="4 7" id="KW-1133">Transmembrane helix</keyword>
<keyword evidence="10" id="KW-1185">Reference proteome</keyword>
<dbReference type="EMBL" id="JAPDFR010000006">
    <property type="protein sequence ID" value="KAK0385729.1"/>
    <property type="molecule type" value="Genomic_DNA"/>
</dbReference>
<feature type="transmembrane region" description="Helical" evidence="7">
    <location>
        <begin position="114"/>
        <end position="133"/>
    </location>
</feature>